<dbReference type="GO" id="GO:0034245">
    <property type="term" value="C:mitochondrial DNA-directed RNA polymerase complex"/>
    <property type="evidence" value="ECO:0007669"/>
    <property type="project" value="TreeGrafter"/>
</dbReference>
<evidence type="ECO:0000313" key="5">
    <source>
        <dbReference type="EMBL" id="KAF2827567.1"/>
    </source>
</evidence>
<evidence type="ECO:0000256" key="3">
    <source>
        <dbReference type="ARBA" id="ARBA00022691"/>
    </source>
</evidence>
<dbReference type="GO" id="GO:0005759">
    <property type="term" value="C:mitochondrial matrix"/>
    <property type="evidence" value="ECO:0007669"/>
    <property type="project" value="TreeGrafter"/>
</dbReference>
<name>A0A6A7A4G2_9PLEO</name>
<keyword evidence="6" id="KW-1185">Reference proteome</keyword>
<protein>
    <submittedName>
        <fullName evidence="5">S-adenosyl-L-methionine-dependent methyltransferase</fullName>
    </submittedName>
</protein>
<keyword evidence="2" id="KW-0808">Transferase</keyword>
<dbReference type="Gene3D" id="3.40.50.150">
    <property type="entry name" value="Vaccinia Virus protein VP39"/>
    <property type="match status" value="1"/>
</dbReference>
<dbReference type="GO" id="GO:0006391">
    <property type="term" value="P:transcription initiation at mitochondrial promoter"/>
    <property type="evidence" value="ECO:0007669"/>
    <property type="project" value="TreeGrafter"/>
</dbReference>
<accession>A0A6A7A4G2</accession>
<dbReference type="GO" id="GO:0034246">
    <property type="term" value="F:mitochondrial transcription factor activity"/>
    <property type="evidence" value="ECO:0007669"/>
    <property type="project" value="TreeGrafter"/>
</dbReference>
<dbReference type="InterPro" id="IPR001737">
    <property type="entry name" value="KsgA/Erm"/>
</dbReference>
<reference evidence="5" key="1">
    <citation type="journal article" date="2020" name="Stud. Mycol.">
        <title>101 Dothideomycetes genomes: a test case for predicting lifestyles and emergence of pathogens.</title>
        <authorList>
            <person name="Haridas S."/>
            <person name="Albert R."/>
            <person name="Binder M."/>
            <person name="Bloem J."/>
            <person name="Labutti K."/>
            <person name="Salamov A."/>
            <person name="Andreopoulos B."/>
            <person name="Baker S."/>
            <person name="Barry K."/>
            <person name="Bills G."/>
            <person name="Bluhm B."/>
            <person name="Cannon C."/>
            <person name="Castanera R."/>
            <person name="Culley D."/>
            <person name="Daum C."/>
            <person name="Ezra D."/>
            <person name="Gonzalez J."/>
            <person name="Henrissat B."/>
            <person name="Kuo A."/>
            <person name="Liang C."/>
            <person name="Lipzen A."/>
            <person name="Lutzoni F."/>
            <person name="Magnuson J."/>
            <person name="Mondo S."/>
            <person name="Nolan M."/>
            <person name="Ohm R."/>
            <person name="Pangilinan J."/>
            <person name="Park H.-J."/>
            <person name="Ramirez L."/>
            <person name="Alfaro M."/>
            <person name="Sun H."/>
            <person name="Tritt A."/>
            <person name="Yoshinaga Y."/>
            <person name="Zwiers L.-H."/>
            <person name="Turgeon B."/>
            <person name="Goodwin S."/>
            <person name="Spatafora J."/>
            <person name="Crous P."/>
            <person name="Grigoriev I."/>
        </authorList>
    </citation>
    <scope>NUCLEOTIDE SEQUENCE</scope>
    <source>
        <strain evidence="5">CBS 113818</strain>
    </source>
</reference>
<keyword evidence="4" id="KW-0694">RNA-binding</keyword>
<dbReference type="EMBL" id="MU006224">
    <property type="protein sequence ID" value="KAF2827567.1"/>
    <property type="molecule type" value="Genomic_DNA"/>
</dbReference>
<dbReference type="PANTHER" id="PTHR11727">
    <property type="entry name" value="DIMETHYLADENOSINE TRANSFERASE"/>
    <property type="match status" value="1"/>
</dbReference>
<proteinExistence type="predicted"/>
<dbReference type="Proteomes" id="UP000799424">
    <property type="component" value="Unassembled WGS sequence"/>
</dbReference>
<keyword evidence="3" id="KW-0949">S-adenosyl-L-methionine</keyword>
<organism evidence="5 6">
    <name type="scientific">Ophiobolus disseminans</name>
    <dbReference type="NCBI Taxonomy" id="1469910"/>
    <lineage>
        <taxon>Eukaryota</taxon>
        <taxon>Fungi</taxon>
        <taxon>Dikarya</taxon>
        <taxon>Ascomycota</taxon>
        <taxon>Pezizomycotina</taxon>
        <taxon>Dothideomycetes</taxon>
        <taxon>Pleosporomycetidae</taxon>
        <taxon>Pleosporales</taxon>
        <taxon>Pleosporineae</taxon>
        <taxon>Phaeosphaeriaceae</taxon>
        <taxon>Ophiobolus</taxon>
    </lineage>
</organism>
<evidence type="ECO:0000313" key="6">
    <source>
        <dbReference type="Proteomes" id="UP000799424"/>
    </source>
</evidence>
<feature type="non-terminal residue" evidence="5">
    <location>
        <position position="659"/>
    </location>
</feature>
<dbReference type="PANTHER" id="PTHR11727:SF17">
    <property type="entry name" value="DIMETHYLADENOSINE TRANSFERASE 1, MITOCHONDRIAL"/>
    <property type="match status" value="1"/>
</dbReference>
<keyword evidence="1 5" id="KW-0489">Methyltransferase</keyword>
<gene>
    <name evidence="5" type="ORF">CC86DRAFT_369667</name>
</gene>
<evidence type="ECO:0000256" key="2">
    <source>
        <dbReference type="ARBA" id="ARBA00022679"/>
    </source>
</evidence>
<sequence>MFRVRPSLPRSGLATRVANRSRQQLRCASAGRPKGLKDHWTAEKLATVDDYPLSSVLKGVIHPSMMKKKTRTKGAGPVKPTNTISAVNVRTQIVSPRVCDDILKYIGHTLEKHKGCDILDINPGACLWSQKLHDFLQPRSHVLLEPSPEIFKQFLDPLLDAPDSTYKLVSKDPLLLPTYKEIVDEGIFPHQIRVNAADPNGQDINNTLLVTGSLAWDPKLPGLGFDSMAKQIFHYFAGAAWSNDLFHAYGPVHMLLWTQSDDFTPMVAQSTSGMHRGNRMVEMTQDLNLVVASTRRDRSTGRGALGREPQYELESLVRALRSGRERGMEVPPHRRDFTFDFAKHIEDVSGGTGISSVAAVQNLMYSQHLQGIPPTGLSQGSLIEVTETERHLRDKYPDLPMAPPGDDHSALLQHLPKYPTSDLETKFKMRRRLMTSVIRTKFAVEASADIGEQMYLLECEALKMGEGPKKESIIKQVEDLDLVWDQSIKALQSNYQLAPISEVDDRISLRHSLKPRIQWDKRPFEPLLFHEDEAWPRNRLSLVSASPIPRPKGESDDYFEWVQDFVHAIFADPVKPVAFALDTMQHGLSEIMKDCPSLRDPDRGGRLQMKHLRVRVLTMDIINELVRVYRDWPFKAPGTDHSRYFRHKTSGAVKRGEYD</sequence>
<dbReference type="SUPFAM" id="SSF53335">
    <property type="entry name" value="S-adenosyl-L-methionine-dependent methyltransferases"/>
    <property type="match status" value="1"/>
</dbReference>
<evidence type="ECO:0000256" key="4">
    <source>
        <dbReference type="ARBA" id="ARBA00022884"/>
    </source>
</evidence>
<dbReference type="GO" id="GO:0032259">
    <property type="term" value="P:methylation"/>
    <property type="evidence" value="ECO:0007669"/>
    <property type="project" value="UniProtKB-KW"/>
</dbReference>
<dbReference type="AlphaFoldDB" id="A0A6A7A4G2"/>
<dbReference type="OrthoDB" id="16079at2759"/>
<dbReference type="GO" id="GO:0003723">
    <property type="term" value="F:RNA binding"/>
    <property type="evidence" value="ECO:0007669"/>
    <property type="project" value="UniProtKB-KW"/>
</dbReference>
<dbReference type="GO" id="GO:0008168">
    <property type="term" value="F:methyltransferase activity"/>
    <property type="evidence" value="ECO:0007669"/>
    <property type="project" value="UniProtKB-KW"/>
</dbReference>
<dbReference type="InterPro" id="IPR029063">
    <property type="entry name" value="SAM-dependent_MTases_sf"/>
</dbReference>
<evidence type="ECO:0000256" key="1">
    <source>
        <dbReference type="ARBA" id="ARBA00022603"/>
    </source>
</evidence>